<name>A0A0E0IAT5_ORYNI</name>
<evidence type="ECO:0000313" key="2">
    <source>
        <dbReference type="Proteomes" id="UP000006591"/>
    </source>
</evidence>
<evidence type="ECO:0000313" key="1">
    <source>
        <dbReference type="EnsemblPlants" id="ONIVA08G12840.1"/>
    </source>
</evidence>
<sequence length="62" mass="6012">MAAAVAAAHNASAAGTTEARAHLSSFPCEALSAKAYASSNPSASAAANAAADLSTENNKGKY</sequence>
<proteinExistence type="predicted"/>
<accession>A0A0E0IAT5</accession>
<reference evidence="1" key="2">
    <citation type="submission" date="2018-04" db="EMBL/GenBank/DDBJ databases">
        <title>OnivRS2 (Oryza nivara Reference Sequence Version 2).</title>
        <authorList>
            <person name="Zhang J."/>
            <person name="Kudrna D."/>
            <person name="Lee S."/>
            <person name="Talag J."/>
            <person name="Rajasekar S."/>
            <person name="Welchert J."/>
            <person name="Hsing Y.-I."/>
            <person name="Wing R.A."/>
        </authorList>
    </citation>
    <scope>NUCLEOTIDE SEQUENCE [LARGE SCALE GENOMIC DNA]</scope>
    <source>
        <strain evidence="1">SL10</strain>
    </source>
</reference>
<keyword evidence="2" id="KW-1185">Reference proteome</keyword>
<dbReference type="EnsemblPlants" id="ONIVA08G12840.1">
    <property type="protein sequence ID" value="ONIVA08G12840.1"/>
    <property type="gene ID" value="ONIVA08G12840"/>
</dbReference>
<dbReference type="AlphaFoldDB" id="A0A0E0IAT5"/>
<protein>
    <submittedName>
        <fullName evidence="1">Uncharacterized protein</fullName>
    </submittedName>
</protein>
<dbReference type="HOGENOM" id="CLU_2908043_0_0_1"/>
<organism evidence="1">
    <name type="scientific">Oryza nivara</name>
    <name type="common">Indian wild rice</name>
    <name type="synonym">Oryza sativa f. spontanea</name>
    <dbReference type="NCBI Taxonomy" id="4536"/>
    <lineage>
        <taxon>Eukaryota</taxon>
        <taxon>Viridiplantae</taxon>
        <taxon>Streptophyta</taxon>
        <taxon>Embryophyta</taxon>
        <taxon>Tracheophyta</taxon>
        <taxon>Spermatophyta</taxon>
        <taxon>Magnoliopsida</taxon>
        <taxon>Liliopsida</taxon>
        <taxon>Poales</taxon>
        <taxon>Poaceae</taxon>
        <taxon>BOP clade</taxon>
        <taxon>Oryzoideae</taxon>
        <taxon>Oryzeae</taxon>
        <taxon>Oryzinae</taxon>
        <taxon>Oryza</taxon>
    </lineage>
</organism>
<dbReference type="Gramene" id="ONIVA08G12840.1">
    <property type="protein sequence ID" value="ONIVA08G12840.1"/>
    <property type="gene ID" value="ONIVA08G12840"/>
</dbReference>
<reference evidence="1" key="1">
    <citation type="submission" date="2015-04" db="UniProtKB">
        <authorList>
            <consortium name="EnsemblPlants"/>
        </authorList>
    </citation>
    <scope>IDENTIFICATION</scope>
    <source>
        <strain evidence="1">SL10</strain>
    </source>
</reference>
<dbReference type="Proteomes" id="UP000006591">
    <property type="component" value="Chromosome 8"/>
</dbReference>